<comment type="subcellular location">
    <subcellularLocation>
        <location evidence="1">Membrane</location>
        <topology evidence="1">Multi-pass membrane protein</topology>
    </subcellularLocation>
</comment>
<dbReference type="Gene3D" id="1.10.4160.10">
    <property type="entry name" value="Hydantoin permease"/>
    <property type="match status" value="1"/>
</dbReference>
<dbReference type="PANTHER" id="PTHR30618:SF0">
    <property type="entry name" value="PURINE-URACIL PERMEASE NCS1"/>
    <property type="match status" value="1"/>
</dbReference>
<keyword evidence="8" id="KW-1185">Reference proteome</keyword>
<evidence type="ECO:0000256" key="6">
    <source>
        <dbReference type="SAM" id="Phobius"/>
    </source>
</evidence>
<feature type="transmembrane region" description="Helical" evidence="6">
    <location>
        <begin position="187"/>
        <end position="206"/>
    </location>
</feature>
<feature type="transmembrane region" description="Helical" evidence="6">
    <location>
        <begin position="49"/>
        <end position="82"/>
    </location>
</feature>
<dbReference type="PANTHER" id="PTHR30618">
    <property type="entry name" value="NCS1 FAMILY PURINE/PYRIMIDINE TRANSPORTER"/>
    <property type="match status" value="1"/>
</dbReference>
<keyword evidence="3 6" id="KW-0812">Transmembrane</keyword>
<feature type="transmembrane region" description="Helical" evidence="6">
    <location>
        <begin position="116"/>
        <end position="142"/>
    </location>
</feature>
<dbReference type="RefSeq" id="WP_019168799.1">
    <property type="nucleotide sequence ID" value="NZ_CAIB01000176.1"/>
</dbReference>
<dbReference type="GO" id="GO:0015205">
    <property type="term" value="F:nucleobase transmembrane transporter activity"/>
    <property type="evidence" value="ECO:0007669"/>
    <property type="project" value="TreeGrafter"/>
</dbReference>
<name>A0A380G6B3_STAIN</name>
<feature type="transmembrane region" description="Helical" evidence="6">
    <location>
        <begin position="427"/>
        <end position="446"/>
    </location>
</feature>
<evidence type="ECO:0000256" key="5">
    <source>
        <dbReference type="ARBA" id="ARBA00023136"/>
    </source>
</evidence>
<dbReference type="Pfam" id="PF02133">
    <property type="entry name" value="Transp_cyt_pur"/>
    <property type="match status" value="1"/>
</dbReference>
<dbReference type="NCBIfam" id="NF008476">
    <property type="entry name" value="PRK11375.1"/>
    <property type="match status" value="1"/>
</dbReference>
<gene>
    <name evidence="7" type="primary">ybbW</name>
    <name evidence="7" type="ORF">NCTC11048_00495</name>
</gene>
<dbReference type="InterPro" id="IPR001248">
    <property type="entry name" value="Pur-cyt_permease"/>
</dbReference>
<feature type="transmembrane region" description="Helical" evidence="6">
    <location>
        <begin position="313"/>
        <end position="331"/>
    </location>
</feature>
<dbReference type="AlphaFoldDB" id="A0A380G6B3"/>
<feature type="transmembrane region" description="Helical" evidence="6">
    <location>
        <begin position="352"/>
        <end position="372"/>
    </location>
</feature>
<evidence type="ECO:0000313" key="7">
    <source>
        <dbReference type="EMBL" id="SUM45511.1"/>
    </source>
</evidence>
<proteinExistence type="inferred from homology"/>
<keyword evidence="4 6" id="KW-1133">Transmembrane helix</keyword>
<accession>A0A380G6B3</accession>
<feature type="transmembrane region" description="Helical" evidence="6">
    <location>
        <begin position="378"/>
        <end position="404"/>
    </location>
</feature>
<feature type="transmembrane region" description="Helical" evidence="6">
    <location>
        <begin position="226"/>
        <end position="245"/>
    </location>
</feature>
<reference evidence="7 8" key="1">
    <citation type="submission" date="2018-06" db="EMBL/GenBank/DDBJ databases">
        <authorList>
            <consortium name="Pathogen Informatics"/>
            <person name="Doyle S."/>
        </authorList>
    </citation>
    <scope>NUCLEOTIDE SEQUENCE [LARGE SCALE GENOMIC DNA]</scope>
    <source>
        <strain evidence="8">NCTC 11048</strain>
    </source>
</reference>
<dbReference type="OrthoDB" id="9780088at2"/>
<dbReference type="InterPro" id="IPR045225">
    <property type="entry name" value="Uracil/uridine/allantoin_perm"/>
</dbReference>
<sequence>MALHQYDPTFYEQRGYNKDIMPKGPEQRDTSAFNFFTLWMGAVHNIPNYAAVGGFLILGLSPLQVMFALVISSFLIGILLAVNGYAGSKYGIPFAIHLRLTYGDIGAKLPGILRGVIAGIAWFGLQTFAGSVALIIVLNKIFPGFSDIGGGHKFLGITVSGFIAFMLFWLINFAIGFGGGKILNKFTAVLNPLIYIIFGGMTIWGIKAGGGFSNILNYELSTNGSTAYPVLLGFFIVFNSLLAVWAAPGASVADFTQRAKSTKAQIIGQISGVVVAHVLFAFSSICILIGGSIYYGKQEWNILNIIERWDSNIAIIFAVGILLMTTISTNATSNIIPAGYQISALFPKKITYRKGVVIAGIVSILIMPWKMMENNDSIFLFLNMIGAILGPVAGVMVFHFYVVAKKKINLEKLYFDMNDVSKSVQRFNMSAYVATIIGVIVSSLGFIPQLGIIGQLSWFIGFFIAGLCYLALNQMLRRKGDYDEI</sequence>
<feature type="transmembrane region" description="Helical" evidence="6">
    <location>
        <begin position="266"/>
        <end position="293"/>
    </location>
</feature>
<evidence type="ECO:0000256" key="4">
    <source>
        <dbReference type="ARBA" id="ARBA00022989"/>
    </source>
</evidence>
<dbReference type="STRING" id="1141106.GCA_000308095_00922"/>
<feature type="transmembrane region" description="Helical" evidence="6">
    <location>
        <begin position="452"/>
        <end position="472"/>
    </location>
</feature>
<comment type="similarity">
    <text evidence="2">Belongs to the purine-cytosine permease (2.A.39) family.</text>
</comment>
<evidence type="ECO:0000256" key="3">
    <source>
        <dbReference type="ARBA" id="ARBA00022692"/>
    </source>
</evidence>
<dbReference type="EMBL" id="UHDP01000003">
    <property type="protein sequence ID" value="SUM45511.1"/>
    <property type="molecule type" value="Genomic_DNA"/>
</dbReference>
<feature type="transmembrane region" description="Helical" evidence="6">
    <location>
        <begin position="154"/>
        <end position="175"/>
    </location>
</feature>
<evidence type="ECO:0000256" key="1">
    <source>
        <dbReference type="ARBA" id="ARBA00004141"/>
    </source>
</evidence>
<evidence type="ECO:0000313" key="8">
    <source>
        <dbReference type="Proteomes" id="UP000255549"/>
    </source>
</evidence>
<dbReference type="Proteomes" id="UP000255549">
    <property type="component" value="Unassembled WGS sequence"/>
</dbReference>
<dbReference type="GO" id="GO:0005886">
    <property type="term" value="C:plasma membrane"/>
    <property type="evidence" value="ECO:0007669"/>
    <property type="project" value="TreeGrafter"/>
</dbReference>
<organism evidence="7 8">
    <name type="scientific">Staphylococcus intermedius NCTC 11048</name>
    <dbReference type="NCBI Taxonomy" id="1141106"/>
    <lineage>
        <taxon>Bacteria</taxon>
        <taxon>Bacillati</taxon>
        <taxon>Bacillota</taxon>
        <taxon>Bacilli</taxon>
        <taxon>Bacillales</taxon>
        <taxon>Staphylococcaceae</taxon>
        <taxon>Staphylococcus</taxon>
        <taxon>Staphylococcus intermedius group</taxon>
    </lineage>
</organism>
<keyword evidence="5 6" id="KW-0472">Membrane</keyword>
<protein>
    <submittedName>
        <fullName evidence="7">Allantoin permease</fullName>
    </submittedName>
</protein>
<evidence type="ECO:0000256" key="2">
    <source>
        <dbReference type="ARBA" id="ARBA00008974"/>
    </source>
</evidence>